<evidence type="ECO:0000313" key="2">
    <source>
        <dbReference type="Proteomes" id="UP000556084"/>
    </source>
</evidence>
<sequence>MLEVLQVLGGHPGAGVQALLVAGGTLADLVDVLLGLGLLAGGVALLGLRGDEEVAVLGEVAFEGLDLGVLGQALALVRELGEADVQGLEVEEADLVGGRGVQLGAPMNGNEWWTPRGRSRGR</sequence>
<dbReference type="EMBL" id="JACHJH010000002">
    <property type="protein sequence ID" value="MBB4892691.1"/>
    <property type="molecule type" value="Genomic_DNA"/>
</dbReference>
<evidence type="ECO:0000313" key="1">
    <source>
        <dbReference type="EMBL" id="MBB4892691.1"/>
    </source>
</evidence>
<reference evidence="1 2" key="1">
    <citation type="submission" date="2020-08" db="EMBL/GenBank/DDBJ databases">
        <title>Genomic Encyclopedia of Type Strains, Phase III (KMG-III): the genomes of soil and plant-associated and newly described type strains.</title>
        <authorList>
            <person name="Whitman W."/>
        </authorList>
    </citation>
    <scope>NUCLEOTIDE SEQUENCE [LARGE SCALE GENOMIC DNA]</scope>
    <source>
        <strain evidence="1 2">CECT 3266</strain>
    </source>
</reference>
<name>A0A7W7LN41_9ACTN</name>
<keyword evidence="2" id="KW-1185">Reference proteome</keyword>
<protein>
    <submittedName>
        <fullName evidence="1">Uncharacterized protein</fullName>
    </submittedName>
</protein>
<accession>A0A7W7LN41</accession>
<comment type="caution">
    <text evidence="1">The sequence shown here is derived from an EMBL/GenBank/DDBJ whole genome shotgun (WGS) entry which is preliminary data.</text>
</comment>
<dbReference type="AlphaFoldDB" id="A0A7W7LN41"/>
<gene>
    <name evidence="1" type="ORF">FHS39_001702</name>
</gene>
<organism evidence="1 2">
    <name type="scientific">Streptomyces olivoverticillatus</name>
    <dbReference type="NCBI Taxonomy" id="66427"/>
    <lineage>
        <taxon>Bacteria</taxon>
        <taxon>Bacillati</taxon>
        <taxon>Actinomycetota</taxon>
        <taxon>Actinomycetes</taxon>
        <taxon>Kitasatosporales</taxon>
        <taxon>Streptomycetaceae</taxon>
        <taxon>Streptomyces</taxon>
    </lineage>
</organism>
<dbReference type="Proteomes" id="UP000556084">
    <property type="component" value="Unassembled WGS sequence"/>
</dbReference>
<proteinExistence type="predicted"/>